<dbReference type="SUPFAM" id="SSF52096">
    <property type="entry name" value="ClpP/crotonase"/>
    <property type="match status" value="1"/>
</dbReference>
<comment type="caution">
    <text evidence="2">The sequence shown here is derived from an EMBL/GenBank/DDBJ whole genome shotgun (WGS) entry which is preliminary data.</text>
</comment>
<feature type="domain" description="Tail specific protease" evidence="1">
    <location>
        <begin position="277"/>
        <end position="428"/>
    </location>
</feature>
<reference evidence="3" key="1">
    <citation type="journal article" date="2019" name="Int. J. Syst. Evol. Microbiol.">
        <title>The Global Catalogue of Microorganisms (GCM) 10K type strain sequencing project: providing services to taxonomists for standard genome sequencing and annotation.</title>
        <authorList>
            <consortium name="The Broad Institute Genomics Platform"/>
            <consortium name="The Broad Institute Genome Sequencing Center for Infectious Disease"/>
            <person name="Wu L."/>
            <person name="Ma J."/>
        </authorList>
    </citation>
    <scope>NUCLEOTIDE SEQUENCE [LARGE SCALE GENOMIC DNA]</scope>
    <source>
        <strain evidence="3">CGMCC 1.15288</strain>
    </source>
</reference>
<organism evidence="2 3">
    <name type="scientific">Dyadobacter endophyticus</name>
    <dbReference type="NCBI Taxonomy" id="1749036"/>
    <lineage>
        <taxon>Bacteria</taxon>
        <taxon>Pseudomonadati</taxon>
        <taxon>Bacteroidota</taxon>
        <taxon>Cytophagia</taxon>
        <taxon>Cytophagales</taxon>
        <taxon>Spirosomataceae</taxon>
        <taxon>Dyadobacter</taxon>
    </lineage>
</organism>
<dbReference type="Pfam" id="PF03572">
    <property type="entry name" value="Peptidase_S41"/>
    <property type="match status" value="1"/>
</dbReference>
<accession>A0ABQ1YCF5</accession>
<dbReference type="Proteomes" id="UP000600214">
    <property type="component" value="Unassembled WGS sequence"/>
</dbReference>
<sequence length="503" mass="57880">MKHYNLLLVTVPLLVLTIAIGGVAVAQKMQLTLTKEQAADDFKWLRRALEYAHPRLYKYDSKHTVDARFDSLGSMIQSDIKAIDFLSLVSTMNASVRCGHLYTIPQYELADEVLNKKVMPLYFKIIDKKLYVLFDCSDKSVQRGSQITSINGRTIDEILENLLPRIAADGYIHTRKIGLLERYHFRLFHGFDLYYHLHIDRSDSFKVEYIEHGSGKSSTAILNGLTFDERQRTLRERYNRDEQGWFTTPSPEFKINEKEKYATLTVPRSFYSKTDPNFDSLLSAAFARIKDLQIKNLILDLRNNEGGSEQQQQTLISYLSKRPFKLYQNIFLSHLDFRPLREVIIERDTSKLLFDNSDEYMRKLTETLWINNYDYDKSLQLQLPKKNAFEGQLYVLMNGVSFSSAADLIADIEKTTNTIFIGEESGGAYEGPTGGDNIVVQLPNSKIMVRISPNIHIGYKYRKHPIGRGVLPTHQINYSIKDVLSERDLEMEAAKNLITGKPN</sequence>
<evidence type="ECO:0000259" key="1">
    <source>
        <dbReference type="Pfam" id="PF03572"/>
    </source>
</evidence>
<dbReference type="Gene3D" id="3.90.226.10">
    <property type="entry name" value="2-enoyl-CoA Hydratase, Chain A, domain 1"/>
    <property type="match status" value="1"/>
</dbReference>
<dbReference type="InterPro" id="IPR005151">
    <property type="entry name" value="Tail-specific_protease"/>
</dbReference>
<name>A0ABQ1YCF5_9BACT</name>
<dbReference type="EMBL" id="BMIA01000001">
    <property type="protein sequence ID" value="GGH21014.1"/>
    <property type="molecule type" value="Genomic_DNA"/>
</dbReference>
<dbReference type="RefSeq" id="WP_188927739.1">
    <property type="nucleotide sequence ID" value="NZ_BMIA01000001.1"/>
</dbReference>
<evidence type="ECO:0000313" key="3">
    <source>
        <dbReference type="Proteomes" id="UP000600214"/>
    </source>
</evidence>
<dbReference type="InterPro" id="IPR029045">
    <property type="entry name" value="ClpP/crotonase-like_dom_sf"/>
</dbReference>
<evidence type="ECO:0000313" key="2">
    <source>
        <dbReference type="EMBL" id="GGH21014.1"/>
    </source>
</evidence>
<proteinExistence type="predicted"/>
<gene>
    <name evidence="2" type="ORF">GCM10007423_01790</name>
</gene>
<protein>
    <submittedName>
        <fullName evidence="2">Peptidase S41</fullName>
    </submittedName>
</protein>
<keyword evidence="3" id="KW-1185">Reference proteome</keyword>